<evidence type="ECO:0000313" key="6">
    <source>
        <dbReference type="Proteomes" id="UP000484164"/>
    </source>
</evidence>
<dbReference type="OrthoDB" id="3179827at2"/>
<accession>A0A6L3ZGJ4</accession>
<dbReference type="NCBIfam" id="TIGR04183">
    <property type="entry name" value="Por_Secre_tail"/>
    <property type="match status" value="1"/>
</dbReference>
<protein>
    <submittedName>
        <fullName evidence="5">T9SS type A sorting domain-containing protein</fullName>
    </submittedName>
</protein>
<feature type="region of interest" description="Disordered" evidence="2">
    <location>
        <begin position="21"/>
        <end position="40"/>
    </location>
</feature>
<organism evidence="5 6">
    <name type="scientific">Phaeocystidibacter marisrubri</name>
    <dbReference type="NCBI Taxonomy" id="1577780"/>
    <lineage>
        <taxon>Bacteria</taxon>
        <taxon>Pseudomonadati</taxon>
        <taxon>Bacteroidota</taxon>
        <taxon>Flavobacteriia</taxon>
        <taxon>Flavobacteriales</taxon>
        <taxon>Phaeocystidibacteraceae</taxon>
        <taxon>Phaeocystidibacter</taxon>
    </lineage>
</organism>
<gene>
    <name evidence="5" type="ORF">F8C82_12715</name>
</gene>
<feature type="domain" description="Secretion system C-terminal sorting" evidence="4">
    <location>
        <begin position="402"/>
        <end position="472"/>
    </location>
</feature>
<evidence type="ECO:0000259" key="4">
    <source>
        <dbReference type="Pfam" id="PF18962"/>
    </source>
</evidence>
<keyword evidence="6" id="KW-1185">Reference proteome</keyword>
<proteinExistence type="predicted"/>
<dbReference type="InterPro" id="IPR026444">
    <property type="entry name" value="Secre_tail"/>
</dbReference>
<dbReference type="Proteomes" id="UP000484164">
    <property type="component" value="Unassembled WGS sequence"/>
</dbReference>
<evidence type="ECO:0000256" key="3">
    <source>
        <dbReference type="SAM" id="SignalP"/>
    </source>
</evidence>
<dbReference type="PROSITE" id="PS51257">
    <property type="entry name" value="PROKAR_LIPOPROTEIN"/>
    <property type="match status" value="1"/>
</dbReference>
<evidence type="ECO:0000313" key="5">
    <source>
        <dbReference type="EMBL" id="KAB2816537.1"/>
    </source>
</evidence>
<dbReference type="Pfam" id="PF18962">
    <property type="entry name" value="Por_Secre_tail"/>
    <property type="match status" value="1"/>
</dbReference>
<reference evidence="5 6" key="1">
    <citation type="submission" date="2019-10" db="EMBL/GenBank/DDBJ databases">
        <title>Genome sequence of Phaeocystidibacter marisrubri JCM30614 (type strain).</title>
        <authorList>
            <person name="Bowman J.P."/>
        </authorList>
    </citation>
    <scope>NUCLEOTIDE SEQUENCE [LARGE SCALE GENOMIC DNA]</scope>
    <source>
        <strain evidence="5 6">JCM 30614</strain>
    </source>
</reference>
<sequence length="482" mass="52636">MKKFALFLAMSAMSCFTYAQIEDGPRDPDDPGAGGPSDPPVATQCCPGDNIIVNGDFTSGMPNITASDYTQVAVNSNVIWAGQYSRRKPTGVSTRSFMACVEWNIQDQDHCGSYDAGAYLLVNGMTCDNGWKNVMTLSNTLDVGTYNFCVDMKNLRNSCINFMSPQIQIDVVQASTQQLLATTGTFFLSENTNDPCAWKDIFLNFNVNTSGTVEIRIRHNADFRIDGNDFAIDNLSLKRLEQVSEDDLIFDLETSSINGSTYTTTVIPVNPSAGAGDCSSVWTLQQSVAGGPYTTVSTFNGPGPHDFNGYVFNYENEYRITWTVSCPCQLENSWSFGIQAGGKIQLNTTSLTNPNVVYTSYEELEGTEYDELYRFHVSGESHKAALQVKRDASPVEEGLKAYPNPTTGVFTVEANQLLPGTYSIEIYTMDGRLIHSVEEVTVENGNLQKEVSITNVAEGALKVVLKGSGSVVSSTTVILNKE</sequence>
<dbReference type="AlphaFoldDB" id="A0A6L3ZGJ4"/>
<keyword evidence="1 3" id="KW-0732">Signal</keyword>
<dbReference type="RefSeq" id="WP_151693964.1">
    <property type="nucleotide sequence ID" value="NZ_BMGX01000001.1"/>
</dbReference>
<evidence type="ECO:0000256" key="2">
    <source>
        <dbReference type="SAM" id="MobiDB-lite"/>
    </source>
</evidence>
<evidence type="ECO:0000256" key="1">
    <source>
        <dbReference type="ARBA" id="ARBA00022729"/>
    </source>
</evidence>
<comment type="caution">
    <text evidence="5">The sequence shown here is derived from an EMBL/GenBank/DDBJ whole genome shotgun (WGS) entry which is preliminary data.</text>
</comment>
<name>A0A6L3ZGJ4_9FLAO</name>
<feature type="chain" id="PRO_5026872650" evidence="3">
    <location>
        <begin position="20"/>
        <end position="482"/>
    </location>
</feature>
<feature type="signal peptide" evidence="3">
    <location>
        <begin position="1"/>
        <end position="19"/>
    </location>
</feature>
<dbReference type="EMBL" id="WBVQ01000002">
    <property type="protein sequence ID" value="KAB2816537.1"/>
    <property type="molecule type" value="Genomic_DNA"/>
</dbReference>